<feature type="signal peptide" evidence="4">
    <location>
        <begin position="1"/>
        <end position="22"/>
    </location>
</feature>
<dbReference type="Proteomes" id="UP000034228">
    <property type="component" value="Unassembled WGS sequence"/>
</dbReference>
<evidence type="ECO:0000256" key="3">
    <source>
        <dbReference type="PROSITE-ProRule" id="PRU00473"/>
    </source>
</evidence>
<comment type="caution">
    <text evidence="6">The sequence shown here is derived from an EMBL/GenBank/DDBJ whole genome shotgun (WGS) entry which is preliminary data.</text>
</comment>
<feature type="chain" id="PRO_5005644667" evidence="4">
    <location>
        <begin position="23"/>
        <end position="294"/>
    </location>
</feature>
<dbReference type="PROSITE" id="PS51123">
    <property type="entry name" value="OMPA_2"/>
    <property type="match status" value="1"/>
</dbReference>
<evidence type="ECO:0000313" key="6">
    <source>
        <dbReference type="EMBL" id="KKO47403.1"/>
    </source>
</evidence>
<dbReference type="InterPro" id="IPR041544">
    <property type="entry name" value="MotY_N"/>
</dbReference>
<keyword evidence="7" id="KW-1185">Reference proteome</keyword>
<dbReference type="SUPFAM" id="SSF103088">
    <property type="entry name" value="OmpA-like"/>
    <property type="match status" value="1"/>
</dbReference>
<dbReference type="InterPro" id="IPR006665">
    <property type="entry name" value="OmpA-like"/>
</dbReference>
<dbReference type="AlphaFoldDB" id="A0A0M2VE51"/>
<comment type="subcellular location">
    <subcellularLocation>
        <location evidence="1">Cell outer membrane</location>
    </subcellularLocation>
</comment>
<dbReference type="EMBL" id="LAHO01000001">
    <property type="protein sequence ID" value="KKO47403.1"/>
    <property type="molecule type" value="Genomic_DNA"/>
</dbReference>
<dbReference type="Gene3D" id="3.30.1330.60">
    <property type="entry name" value="OmpA-like domain"/>
    <property type="match status" value="1"/>
</dbReference>
<dbReference type="PATRIC" id="fig|336831.14.peg.2592"/>
<evidence type="ECO:0000256" key="2">
    <source>
        <dbReference type="ARBA" id="ARBA00023136"/>
    </source>
</evidence>
<dbReference type="PANTHER" id="PTHR30329:SF17">
    <property type="entry name" value="LIPOPROTEIN YFIB-RELATED"/>
    <property type="match status" value="1"/>
</dbReference>
<dbReference type="PANTHER" id="PTHR30329">
    <property type="entry name" value="STATOR ELEMENT OF FLAGELLAR MOTOR COMPLEX"/>
    <property type="match status" value="1"/>
</dbReference>
<accession>A0A0M2VE51</accession>
<proteinExistence type="predicted"/>
<dbReference type="RefSeq" id="WP_046555929.1">
    <property type="nucleotide sequence ID" value="NZ_LAHO01000001.1"/>
</dbReference>
<dbReference type="GO" id="GO:0009279">
    <property type="term" value="C:cell outer membrane"/>
    <property type="evidence" value="ECO:0007669"/>
    <property type="project" value="UniProtKB-SubCell"/>
</dbReference>
<sequence>MPKYVLTIMVLACALHTGSSSAVSQQLRQYSANIEQSSWQLTAKTPLLCQLEHSIPHFGNAVFQSKASKALNLNFELQMLRLPDAYSLAEVLSVPPAWRPGEPGKNLASMTLLQQFNGELPKKTAWTLLTELEQGFSPTFYYADWHSPYDKVAAVLNPVQFTPGYYAFNECIAALLPYSFDDIAFTVLSYESGSDKLTRESQRRLAQIAQYLQHDPDIDSIELQGYTDSYGGRWMNEQLSIQRAEKIKQFLMAAGVADEKVQVDGYGERRHVASNQTSLGRATNRRVVLQMARP</sequence>
<feature type="domain" description="OmpA-like" evidence="5">
    <location>
        <begin position="178"/>
        <end position="294"/>
    </location>
</feature>
<dbReference type="STRING" id="336831.WG68_01915"/>
<dbReference type="Pfam" id="PF18393">
    <property type="entry name" value="MotY_N"/>
    <property type="match status" value="1"/>
</dbReference>
<dbReference type="PRINTS" id="PR01023">
    <property type="entry name" value="NAFLGMOTY"/>
</dbReference>
<dbReference type="Pfam" id="PF00691">
    <property type="entry name" value="OmpA"/>
    <property type="match status" value="1"/>
</dbReference>
<gene>
    <name evidence="6" type="ORF">WG68_01915</name>
</gene>
<evidence type="ECO:0000259" key="5">
    <source>
        <dbReference type="PROSITE" id="PS51123"/>
    </source>
</evidence>
<name>A0A0M2VE51_9GAMM</name>
<evidence type="ECO:0000256" key="4">
    <source>
        <dbReference type="SAM" id="SignalP"/>
    </source>
</evidence>
<evidence type="ECO:0000256" key="1">
    <source>
        <dbReference type="ARBA" id="ARBA00004442"/>
    </source>
</evidence>
<dbReference type="PRINTS" id="PR01021">
    <property type="entry name" value="OMPADOMAIN"/>
</dbReference>
<dbReference type="InterPro" id="IPR050330">
    <property type="entry name" value="Bact_OuterMem_StrucFunc"/>
</dbReference>
<dbReference type="CDD" id="cd07185">
    <property type="entry name" value="OmpA_C-like"/>
    <property type="match status" value="1"/>
</dbReference>
<dbReference type="InterPro" id="IPR006664">
    <property type="entry name" value="OMP_bac"/>
</dbReference>
<protein>
    <submittedName>
        <fullName evidence="6">Membrane protein</fullName>
    </submittedName>
</protein>
<evidence type="ECO:0000313" key="7">
    <source>
        <dbReference type="Proteomes" id="UP000034228"/>
    </source>
</evidence>
<keyword evidence="4" id="KW-0732">Signal</keyword>
<keyword evidence="2 3" id="KW-0472">Membrane</keyword>
<dbReference type="Gene3D" id="2.60.40.2540">
    <property type="match status" value="1"/>
</dbReference>
<organism evidence="6 7">
    <name type="scientific">Arsukibacterium ikkense</name>
    <dbReference type="NCBI Taxonomy" id="336831"/>
    <lineage>
        <taxon>Bacteria</taxon>
        <taxon>Pseudomonadati</taxon>
        <taxon>Pseudomonadota</taxon>
        <taxon>Gammaproteobacteria</taxon>
        <taxon>Chromatiales</taxon>
        <taxon>Chromatiaceae</taxon>
        <taxon>Arsukibacterium</taxon>
    </lineage>
</organism>
<dbReference type="InterPro" id="IPR036737">
    <property type="entry name" value="OmpA-like_sf"/>
</dbReference>
<reference evidence="6 7" key="1">
    <citation type="submission" date="2015-03" db="EMBL/GenBank/DDBJ databases">
        <title>Draft genome sequences of two protease-producing strains of Arsukibacterium isolated from two cold and alkaline environments.</title>
        <authorList>
            <person name="Lylloff J.E."/>
            <person name="Skov L.B."/>
            <person name="Jepsen M."/>
            <person name="Hallin P.F."/>
            <person name="Sorensen S.J."/>
            <person name="Stougaard P."/>
            <person name="Glaring M.A."/>
        </authorList>
    </citation>
    <scope>NUCLEOTIDE SEQUENCE [LARGE SCALE GENOMIC DNA]</scope>
    <source>
        <strain evidence="6 7">GCM72</strain>
    </source>
</reference>